<feature type="compositionally biased region" description="Polar residues" evidence="1">
    <location>
        <begin position="198"/>
        <end position="211"/>
    </location>
</feature>
<evidence type="ECO:0000256" key="1">
    <source>
        <dbReference type="SAM" id="MobiDB-lite"/>
    </source>
</evidence>
<feature type="region of interest" description="Disordered" evidence="1">
    <location>
        <begin position="278"/>
        <end position="370"/>
    </location>
</feature>
<evidence type="ECO:0000313" key="2">
    <source>
        <dbReference type="EMBL" id="KAK4201868.1"/>
    </source>
</evidence>
<feature type="compositionally biased region" description="Gly residues" evidence="1">
    <location>
        <begin position="536"/>
        <end position="552"/>
    </location>
</feature>
<evidence type="ECO:0000313" key="3">
    <source>
        <dbReference type="Proteomes" id="UP001303160"/>
    </source>
</evidence>
<feature type="region of interest" description="Disordered" evidence="1">
    <location>
        <begin position="425"/>
        <end position="461"/>
    </location>
</feature>
<feature type="compositionally biased region" description="Low complexity" evidence="1">
    <location>
        <begin position="169"/>
        <end position="190"/>
    </location>
</feature>
<protein>
    <recommendedName>
        <fullName evidence="4">LIM zinc-binding domain-containing protein</fullName>
    </recommendedName>
</protein>
<proteinExistence type="predicted"/>
<keyword evidence="3" id="KW-1185">Reference proteome</keyword>
<feature type="compositionally biased region" description="Low complexity" evidence="1">
    <location>
        <begin position="426"/>
        <end position="437"/>
    </location>
</feature>
<reference evidence="2" key="2">
    <citation type="submission" date="2023-05" db="EMBL/GenBank/DDBJ databases">
        <authorList>
            <consortium name="Lawrence Berkeley National Laboratory"/>
            <person name="Steindorff A."/>
            <person name="Hensen N."/>
            <person name="Bonometti L."/>
            <person name="Westerberg I."/>
            <person name="Brannstrom I.O."/>
            <person name="Guillou S."/>
            <person name="Cros-Aarteil S."/>
            <person name="Calhoun S."/>
            <person name="Haridas S."/>
            <person name="Kuo A."/>
            <person name="Mondo S."/>
            <person name="Pangilinan J."/>
            <person name="Riley R."/>
            <person name="Labutti K."/>
            <person name="Andreopoulos B."/>
            <person name="Lipzen A."/>
            <person name="Chen C."/>
            <person name="Yanf M."/>
            <person name="Daum C."/>
            <person name="Ng V."/>
            <person name="Clum A."/>
            <person name="Ohm R."/>
            <person name="Martin F."/>
            <person name="Silar P."/>
            <person name="Natvig D."/>
            <person name="Lalanne C."/>
            <person name="Gautier V."/>
            <person name="Ament-Velasquez S.L."/>
            <person name="Kruys A."/>
            <person name="Hutchinson M.I."/>
            <person name="Powell A.J."/>
            <person name="Barry K."/>
            <person name="Miller A.N."/>
            <person name="Grigoriev I.V."/>
            <person name="Debuchy R."/>
            <person name="Gladieux P."/>
            <person name="Thoren M.H."/>
            <person name="Johannesson H."/>
        </authorList>
    </citation>
    <scope>NUCLEOTIDE SEQUENCE</scope>
    <source>
        <strain evidence="2">CBS 315.58</strain>
    </source>
</reference>
<comment type="caution">
    <text evidence="2">The sequence shown here is derived from an EMBL/GenBank/DDBJ whole genome shotgun (WGS) entry which is preliminary data.</text>
</comment>
<organism evidence="2 3">
    <name type="scientific">Triangularia verruculosa</name>
    <dbReference type="NCBI Taxonomy" id="2587418"/>
    <lineage>
        <taxon>Eukaryota</taxon>
        <taxon>Fungi</taxon>
        <taxon>Dikarya</taxon>
        <taxon>Ascomycota</taxon>
        <taxon>Pezizomycotina</taxon>
        <taxon>Sordariomycetes</taxon>
        <taxon>Sordariomycetidae</taxon>
        <taxon>Sordariales</taxon>
        <taxon>Podosporaceae</taxon>
        <taxon>Triangularia</taxon>
    </lineage>
</organism>
<dbReference type="EMBL" id="MU863902">
    <property type="protein sequence ID" value="KAK4201868.1"/>
    <property type="molecule type" value="Genomic_DNA"/>
</dbReference>
<accession>A0AAN6XK90</accession>
<dbReference type="Proteomes" id="UP001303160">
    <property type="component" value="Unassembled WGS sequence"/>
</dbReference>
<feature type="compositionally biased region" description="Polar residues" evidence="1">
    <location>
        <begin position="322"/>
        <end position="361"/>
    </location>
</feature>
<reference evidence="2" key="1">
    <citation type="journal article" date="2023" name="Mol. Phylogenet. Evol.">
        <title>Genome-scale phylogeny and comparative genomics of the fungal order Sordariales.</title>
        <authorList>
            <person name="Hensen N."/>
            <person name="Bonometti L."/>
            <person name="Westerberg I."/>
            <person name="Brannstrom I.O."/>
            <person name="Guillou S."/>
            <person name="Cros-Aarteil S."/>
            <person name="Calhoun S."/>
            <person name="Haridas S."/>
            <person name="Kuo A."/>
            <person name="Mondo S."/>
            <person name="Pangilinan J."/>
            <person name="Riley R."/>
            <person name="LaButti K."/>
            <person name="Andreopoulos B."/>
            <person name="Lipzen A."/>
            <person name="Chen C."/>
            <person name="Yan M."/>
            <person name="Daum C."/>
            <person name="Ng V."/>
            <person name="Clum A."/>
            <person name="Steindorff A."/>
            <person name="Ohm R.A."/>
            <person name="Martin F."/>
            <person name="Silar P."/>
            <person name="Natvig D.O."/>
            <person name="Lalanne C."/>
            <person name="Gautier V."/>
            <person name="Ament-Velasquez S.L."/>
            <person name="Kruys A."/>
            <person name="Hutchinson M.I."/>
            <person name="Powell A.J."/>
            <person name="Barry K."/>
            <person name="Miller A.N."/>
            <person name="Grigoriev I.V."/>
            <person name="Debuchy R."/>
            <person name="Gladieux P."/>
            <person name="Hiltunen Thoren M."/>
            <person name="Johannesson H."/>
        </authorList>
    </citation>
    <scope>NUCLEOTIDE SEQUENCE</scope>
    <source>
        <strain evidence="2">CBS 315.58</strain>
    </source>
</reference>
<feature type="region of interest" description="Disordered" evidence="1">
    <location>
        <begin position="156"/>
        <end position="252"/>
    </location>
</feature>
<gene>
    <name evidence="2" type="ORF">QBC40DRAFT_322731</name>
</gene>
<sequence length="568" mass="61205">MVFREEDCVSLGWCFWHKACYGCLFCGSRIVVRGTALKDLFEDGDEDKAKEVDTVPMCINCLVDVQDQQGTEGKQVNEAEVVKKALRKVERAGGNGLARGRWEELRKGYNEKKIHLHRRVNGDGARSDFEDGGGDQGNGQSTIYVSLSDPLGEMSFQPSLTKGIPSFLQPSPASPVQSSHQVPVQQQQESQLRHHNVRSYSSRASNNSHASTVRLEDRYSSASDGNRTQSHHSQVSEVPSLRSTPPTGSQRRFIHRGTSFVSEQSLTLPSSLIQKVAAPEDSMSNKSTAFSAYDTPPEYPSPPVSSSGRHSRSSGGDDPFTANASFDSKLNRATSYNLSPTTSHTGGSSARQYASNNSLRSKTGGLAPRAEGPVMSMHIHRMDPKLSSNFLQQHTYQSRSTPQLKPSTLSITPITPPAPVALAFGTNISTNSTNDSSSPKESFLRRTASGRRRKFPLGNDDKEEETLMAKIAIRKNSLATAAAAGGSAAKAEPSTGRVQTPEMVATTSRGHRERGQTLPAGVFEGATRGRDKKKGGSGGSGGSGNNGSGGGSSKRRSVQAELRRFFGR</sequence>
<dbReference type="AlphaFoldDB" id="A0AAN6XK90"/>
<feature type="region of interest" description="Disordered" evidence="1">
    <location>
        <begin position="484"/>
        <end position="568"/>
    </location>
</feature>
<evidence type="ECO:0008006" key="4">
    <source>
        <dbReference type="Google" id="ProtNLM"/>
    </source>
</evidence>
<feature type="compositionally biased region" description="Low complexity" evidence="1">
    <location>
        <begin position="304"/>
        <end position="316"/>
    </location>
</feature>
<name>A0AAN6XK90_9PEZI</name>
<feature type="region of interest" description="Disordered" evidence="1">
    <location>
        <begin position="121"/>
        <end position="144"/>
    </location>
</feature>
<feature type="compositionally biased region" description="Polar residues" evidence="1">
    <location>
        <begin position="220"/>
        <end position="250"/>
    </location>
</feature>